<feature type="region of interest" description="Disordered" evidence="1">
    <location>
        <begin position="144"/>
        <end position="217"/>
    </location>
</feature>
<dbReference type="EMBL" id="JAUEPT010000110">
    <property type="protein sequence ID" value="KAK0431609.1"/>
    <property type="molecule type" value="Genomic_DNA"/>
</dbReference>
<evidence type="ECO:0000256" key="1">
    <source>
        <dbReference type="SAM" id="MobiDB-lite"/>
    </source>
</evidence>
<feature type="region of interest" description="Disordered" evidence="1">
    <location>
        <begin position="228"/>
        <end position="247"/>
    </location>
</feature>
<accession>A0AA39IXG7</accession>
<dbReference type="PRINTS" id="PR01217">
    <property type="entry name" value="PRICHEXTENSN"/>
</dbReference>
<proteinExistence type="predicted"/>
<feature type="compositionally biased region" description="Polar residues" evidence="1">
    <location>
        <begin position="234"/>
        <end position="247"/>
    </location>
</feature>
<gene>
    <name evidence="2" type="ORF">EV421DRAFT_1911701</name>
</gene>
<organism evidence="2 3">
    <name type="scientific">Armillaria borealis</name>
    <dbReference type="NCBI Taxonomy" id="47425"/>
    <lineage>
        <taxon>Eukaryota</taxon>
        <taxon>Fungi</taxon>
        <taxon>Dikarya</taxon>
        <taxon>Basidiomycota</taxon>
        <taxon>Agaricomycotina</taxon>
        <taxon>Agaricomycetes</taxon>
        <taxon>Agaricomycetidae</taxon>
        <taxon>Agaricales</taxon>
        <taxon>Marasmiineae</taxon>
        <taxon>Physalacriaceae</taxon>
        <taxon>Armillaria</taxon>
    </lineage>
</organism>
<sequence length="247" mass="26611">MVTNFFDINRYIMPPVPSHSPIVQPAPIHLYPPTRRPTPFPSQHVPVTTTFTGSGTESSSITTMEHGPIPASVPLDNITHIPDVIREDNVSSSSTSSRTSSTWSSRAASPSREPTAPDSQSPLYHPRSPSPAAAEWIARQGMGFQARGDSPSPEPRTVTEFSPTHRSPSSDGNTDGPSHPPPHEFTPIPYHLTVNPEPYSQEPSPSPTDYTHEPSPVPMVRIWRITNGIIGGTSPPSMNSKSSNGSG</sequence>
<comment type="caution">
    <text evidence="2">The sequence shown here is derived from an EMBL/GenBank/DDBJ whole genome shotgun (WGS) entry which is preliminary data.</text>
</comment>
<evidence type="ECO:0000313" key="2">
    <source>
        <dbReference type="EMBL" id="KAK0431609.1"/>
    </source>
</evidence>
<feature type="region of interest" description="Disordered" evidence="1">
    <location>
        <begin position="85"/>
        <end position="131"/>
    </location>
</feature>
<dbReference type="Proteomes" id="UP001175226">
    <property type="component" value="Unassembled WGS sequence"/>
</dbReference>
<name>A0AA39IXG7_9AGAR</name>
<feature type="compositionally biased region" description="Low complexity" evidence="1">
    <location>
        <begin position="91"/>
        <end position="112"/>
    </location>
</feature>
<protein>
    <submittedName>
        <fullName evidence="2">Uncharacterized protein</fullName>
    </submittedName>
</protein>
<evidence type="ECO:0000313" key="3">
    <source>
        <dbReference type="Proteomes" id="UP001175226"/>
    </source>
</evidence>
<keyword evidence="3" id="KW-1185">Reference proteome</keyword>
<feature type="compositionally biased region" description="Polar residues" evidence="1">
    <location>
        <begin position="159"/>
        <end position="176"/>
    </location>
</feature>
<reference evidence="2" key="1">
    <citation type="submission" date="2023-06" db="EMBL/GenBank/DDBJ databases">
        <authorList>
            <consortium name="Lawrence Berkeley National Laboratory"/>
            <person name="Ahrendt S."/>
            <person name="Sahu N."/>
            <person name="Indic B."/>
            <person name="Wong-Bajracharya J."/>
            <person name="Merenyi Z."/>
            <person name="Ke H.-M."/>
            <person name="Monk M."/>
            <person name="Kocsube S."/>
            <person name="Drula E."/>
            <person name="Lipzen A."/>
            <person name="Balint B."/>
            <person name="Henrissat B."/>
            <person name="Andreopoulos B."/>
            <person name="Martin F.M."/>
            <person name="Harder C.B."/>
            <person name="Rigling D."/>
            <person name="Ford K.L."/>
            <person name="Foster G.D."/>
            <person name="Pangilinan J."/>
            <person name="Papanicolaou A."/>
            <person name="Barry K."/>
            <person name="LaButti K."/>
            <person name="Viragh M."/>
            <person name="Koriabine M."/>
            <person name="Yan M."/>
            <person name="Riley R."/>
            <person name="Champramary S."/>
            <person name="Plett K.L."/>
            <person name="Tsai I.J."/>
            <person name="Slot J."/>
            <person name="Sipos G."/>
            <person name="Plett J."/>
            <person name="Nagy L.G."/>
            <person name="Grigoriev I.V."/>
        </authorList>
    </citation>
    <scope>NUCLEOTIDE SEQUENCE</scope>
    <source>
        <strain evidence="2">FPL87.14</strain>
    </source>
</reference>
<dbReference type="AlphaFoldDB" id="A0AA39IXG7"/>